<organism evidence="1 2">
    <name type="scientific">Tepidibacter hydrothermalis</name>
    <dbReference type="NCBI Taxonomy" id="3036126"/>
    <lineage>
        <taxon>Bacteria</taxon>
        <taxon>Bacillati</taxon>
        <taxon>Bacillota</taxon>
        <taxon>Clostridia</taxon>
        <taxon>Peptostreptococcales</taxon>
        <taxon>Peptostreptococcaceae</taxon>
        <taxon>Tepidibacter</taxon>
    </lineage>
</organism>
<accession>A0ABY8EIF3</accession>
<evidence type="ECO:0000313" key="2">
    <source>
        <dbReference type="Proteomes" id="UP001222800"/>
    </source>
</evidence>
<name>A0ABY8EIF3_9FIRM</name>
<protein>
    <submittedName>
        <fullName evidence="1">Uncharacterized protein</fullName>
    </submittedName>
</protein>
<evidence type="ECO:0000313" key="1">
    <source>
        <dbReference type="EMBL" id="WFD11464.1"/>
    </source>
</evidence>
<dbReference type="EMBL" id="CP120733">
    <property type="protein sequence ID" value="WFD11464.1"/>
    <property type="molecule type" value="Genomic_DNA"/>
</dbReference>
<sequence length="338" mass="36963">MKNLIKTLRDYKSISIIGMDKNVGKTTTLNYILSKTKGKITLGLTSIGRDGEEKDVVTSTHKPKIYICKDTLIATSKMCFLNSDITKEILNTTGINTPMGQVILFKSLSDGYVELAGASSSKDIKIISDKLINLGAELVLVDGALSRKTFASPSITDATILCTGACVSTNMDDVVNKTVHTVNTLSLNNEKDKTILKKANDISRVGIIYKNLEYKDLNLLTSIDSSKDIVQNLDDSSTHIVVKGLLLDNLIKDIMKSTDLYKGITVLIQDATKSFVSSNTMYRFLKTGGSIKVIKKINLIGISANPKSIYGYEFDKNQFLDKIRAQVKLPVFDVIGGG</sequence>
<proteinExistence type="predicted"/>
<gene>
    <name evidence="1" type="ORF">P4S50_05150</name>
</gene>
<dbReference type="Proteomes" id="UP001222800">
    <property type="component" value="Chromosome"/>
</dbReference>
<dbReference type="RefSeq" id="WP_277733536.1">
    <property type="nucleotide sequence ID" value="NZ_CP120733.1"/>
</dbReference>
<keyword evidence="2" id="KW-1185">Reference proteome</keyword>
<reference evidence="1 2" key="1">
    <citation type="submission" date="2023-03" db="EMBL/GenBank/DDBJ databases">
        <title>Complete genome sequence of Tepidibacter sp. SWIR-1, isolated from a deep-sea hydrothermal vent.</title>
        <authorList>
            <person name="Li X."/>
        </authorList>
    </citation>
    <scope>NUCLEOTIDE SEQUENCE [LARGE SCALE GENOMIC DNA]</scope>
    <source>
        <strain evidence="1 2">SWIR-1</strain>
    </source>
</reference>